<organism evidence="2 3">
    <name type="scientific">Plectus sambesii</name>
    <dbReference type="NCBI Taxonomy" id="2011161"/>
    <lineage>
        <taxon>Eukaryota</taxon>
        <taxon>Metazoa</taxon>
        <taxon>Ecdysozoa</taxon>
        <taxon>Nematoda</taxon>
        <taxon>Chromadorea</taxon>
        <taxon>Plectida</taxon>
        <taxon>Plectina</taxon>
        <taxon>Plectoidea</taxon>
        <taxon>Plectidae</taxon>
        <taxon>Plectus</taxon>
    </lineage>
</organism>
<feature type="compositionally biased region" description="Basic and acidic residues" evidence="1">
    <location>
        <begin position="55"/>
        <end position="65"/>
    </location>
</feature>
<protein>
    <submittedName>
        <fullName evidence="3">Uncharacterized protein</fullName>
    </submittedName>
</protein>
<accession>A0A914W6K1</accession>
<evidence type="ECO:0000313" key="2">
    <source>
        <dbReference type="Proteomes" id="UP000887566"/>
    </source>
</evidence>
<evidence type="ECO:0000313" key="3">
    <source>
        <dbReference type="WBParaSite" id="PSAMB.scaffold3264size19016.g20901.t1"/>
    </source>
</evidence>
<reference evidence="3" key="1">
    <citation type="submission" date="2022-11" db="UniProtKB">
        <authorList>
            <consortium name="WormBaseParasite"/>
        </authorList>
    </citation>
    <scope>IDENTIFICATION</scope>
</reference>
<dbReference type="AlphaFoldDB" id="A0A914W6K1"/>
<feature type="region of interest" description="Disordered" evidence="1">
    <location>
        <begin position="46"/>
        <end position="72"/>
    </location>
</feature>
<evidence type="ECO:0000256" key="1">
    <source>
        <dbReference type="SAM" id="MobiDB-lite"/>
    </source>
</evidence>
<sequence>MRVQLPLRVAPHPNKVLIPPWVGELVAAKLRIYRRQVLATGRPILTSRINHGPASHRDNRPEERNSPPCGTTAKRTLRIAVQTLKEKKSFFQHNANA</sequence>
<dbReference type="WBParaSite" id="PSAMB.scaffold3264size19016.g20901.t1">
    <property type="protein sequence ID" value="PSAMB.scaffold3264size19016.g20901.t1"/>
    <property type="gene ID" value="PSAMB.scaffold3264size19016.g20901"/>
</dbReference>
<keyword evidence="2" id="KW-1185">Reference proteome</keyword>
<proteinExistence type="predicted"/>
<dbReference type="Proteomes" id="UP000887566">
    <property type="component" value="Unplaced"/>
</dbReference>
<name>A0A914W6K1_9BILA</name>